<dbReference type="RefSeq" id="WP_098405951.1">
    <property type="nucleotide sequence ID" value="NZ_PDJE01000001.1"/>
</dbReference>
<feature type="region of interest" description="Disordered" evidence="1">
    <location>
        <begin position="555"/>
        <end position="617"/>
    </location>
</feature>
<feature type="chain" id="PRO_5018221879" description="Choice-of-anchor I domain-containing protein" evidence="3">
    <location>
        <begin position="29"/>
        <end position="662"/>
    </location>
</feature>
<feature type="region of interest" description="Disordered" evidence="1">
    <location>
        <begin position="430"/>
        <end position="458"/>
    </location>
</feature>
<dbReference type="AlphaFoldDB" id="A0A2A9DSL5"/>
<dbReference type="Proteomes" id="UP000221369">
    <property type="component" value="Unassembled WGS sequence"/>
</dbReference>
<name>A0A2A9DSL5_9MICO</name>
<dbReference type="EMBL" id="PDJE01000001">
    <property type="protein sequence ID" value="PFG29361.1"/>
    <property type="molecule type" value="Genomic_DNA"/>
</dbReference>
<keyword evidence="2" id="KW-1133">Transmembrane helix</keyword>
<evidence type="ECO:0000259" key="4">
    <source>
        <dbReference type="Pfam" id="PF22494"/>
    </source>
</evidence>
<evidence type="ECO:0000313" key="6">
    <source>
        <dbReference type="Proteomes" id="UP000221369"/>
    </source>
</evidence>
<sequence>MPLRATRCALAASALVAVCLAGVAPAAAAPAADPITVSAENAALSLSVLGSFETGVFDESAAEIVAVYENRSYTVNAQKAAVDVVDVSDPSAPRYLYSIGGTGVANSIAIRDDGLGVVALESDIKTDAGTLLFFDANAASASVLGSVQVGALPDMVTISADGAYAVVANEGEPADDFSVDPEGSIGVVALPDAVAAPSQDAVSIAEFHDFEAGGPKTLDEAVRVFGPTPESDLPVSRNLEPEYIAVSGGTAYAALQEANAVAVVDLATASVTDIWPLGYKDHGTAGFGLDASDRDPEGAPTVNISTYDGLHGVYMPDGIAAYEVDGETYLVTANEGDSREWGDFVDAARVKDLGDDGLAPVCETSPLAAQTDDADLGRLNVVTDLGLSDDGSCYEELYAFGARSFSIWTTSGELVFDSGDGFEQITAEAAPEYFNSNHSESNREGRSDDKGPEPESVTLGVVDGRTYAFVGFERVGGIAVYDISEPAAATFVTYLNNRDFSISVEDAANPDAVLSAAGDLGPEGIAFVAADASPTGEPMLAVGNEVSGTTSYYGIALAGDDGETPGGSEEPGDGDGTGELGDDPNGEEPGGAPGADGSGAGTQTGTGTDSQAYGADAADDASGELPYTGVDAGLAAVLAALGGAVVAIGVTSLIVARRRARL</sequence>
<dbReference type="PANTHER" id="PTHR46928:SF1">
    <property type="entry name" value="MESENCHYME-SPECIFIC CELL SURFACE GLYCOPROTEIN"/>
    <property type="match status" value="1"/>
</dbReference>
<feature type="domain" description="Choice-of-anchor I" evidence="4">
    <location>
        <begin position="60"/>
        <end position="555"/>
    </location>
</feature>
<dbReference type="Pfam" id="PF22494">
    <property type="entry name" value="choice_anch_I"/>
    <property type="match status" value="1"/>
</dbReference>
<evidence type="ECO:0000256" key="1">
    <source>
        <dbReference type="SAM" id="MobiDB-lite"/>
    </source>
</evidence>
<dbReference type="SUPFAM" id="SSF75011">
    <property type="entry name" value="3-carboxy-cis,cis-mucoante lactonizing enzyme"/>
    <property type="match status" value="1"/>
</dbReference>
<keyword evidence="3" id="KW-0732">Signal</keyword>
<comment type="caution">
    <text evidence="5">The sequence shown here is derived from an EMBL/GenBank/DDBJ whole genome shotgun (WGS) entry which is preliminary data.</text>
</comment>
<dbReference type="PANTHER" id="PTHR46928">
    <property type="entry name" value="MESENCHYME-SPECIFIC CELL SURFACE GLYCOPROTEIN"/>
    <property type="match status" value="1"/>
</dbReference>
<dbReference type="InterPro" id="IPR015943">
    <property type="entry name" value="WD40/YVTN_repeat-like_dom_sf"/>
</dbReference>
<keyword evidence="2" id="KW-0812">Transmembrane</keyword>
<keyword evidence="6" id="KW-1185">Reference proteome</keyword>
<dbReference type="InterPro" id="IPR052956">
    <property type="entry name" value="Mesenchyme-surface_protein"/>
</dbReference>
<feature type="compositionally biased region" description="Basic and acidic residues" evidence="1">
    <location>
        <begin position="440"/>
        <end position="453"/>
    </location>
</feature>
<evidence type="ECO:0000256" key="3">
    <source>
        <dbReference type="SAM" id="SignalP"/>
    </source>
</evidence>
<dbReference type="Gene3D" id="2.130.10.10">
    <property type="entry name" value="YVTN repeat-like/Quinoprotein amine dehydrogenase"/>
    <property type="match status" value="1"/>
</dbReference>
<evidence type="ECO:0000313" key="5">
    <source>
        <dbReference type="EMBL" id="PFG29361.1"/>
    </source>
</evidence>
<feature type="compositionally biased region" description="Gly residues" evidence="1">
    <location>
        <begin position="588"/>
        <end position="604"/>
    </location>
</feature>
<dbReference type="InterPro" id="IPR055188">
    <property type="entry name" value="Choice_anch_I"/>
</dbReference>
<reference evidence="5 6" key="1">
    <citation type="submission" date="2017-10" db="EMBL/GenBank/DDBJ databases">
        <title>Sequencing the genomes of 1000 actinobacteria strains.</title>
        <authorList>
            <person name="Klenk H.-P."/>
        </authorList>
    </citation>
    <scope>NUCLEOTIDE SEQUENCE [LARGE SCALE GENOMIC DNA]</scope>
    <source>
        <strain evidence="5 6">DSM 21798</strain>
    </source>
</reference>
<keyword evidence="2" id="KW-0472">Membrane</keyword>
<accession>A0A2A9DSL5</accession>
<organism evidence="5 6">
    <name type="scientific">Paramicrobacterium agarici</name>
    <dbReference type="NCBI Taxonomy" id="630514"/>
    <lineage>
        <taxon>Bacteria</taxon>
        <taxon>Bacillati</taxon>
        <taxon>Actinomycetota</taxon>
        <taxon>Actinomycetes</taxon>
        <taxon>Micrococcales</taxon>
        <taxon>Microbacteriaceae</taxon>
        <taxon>Paramicrobacterium</taxon>
    </lineage>
</organism>
<protein>
    <recommendedName>
        <fullName evidence="4">Choice-of-anchor I domain-containing protein</fullName>
    </recommendedName>
</protein>
<proteinExistence type="predicted"/>
<feature type="transmembrane region" description="Helical" evidence="2">
    <location>
        <begin position="632"/>
        <end position="656"/>
    </location>
</feature>
<gene>
    <name evidence="5" type="ORF">ATJ78_0266</name>
</gene>
<feature type="signal peptide" evidence="3">
    <location>
        <begin position="1"/>
        <end position="28"/>
    </location>
</feature>
<evidence type="ECO:0000256" key="2">
    <source>
        <dbReference type="SAM" id="Phobius"/>
    </source>
</evidence>
<dbReference type="NCBIfam" id="NF038117">
    <property type="entry name" value="choice_anch_I"/>
    <property type="match status" value="1"/>
</dbReference>